<dbReference type="FunFam" id="3.40.1210.10:FF:000001">
    <property type="entry name" value="5'/3'-nucleotidase SurE"/>
    <property type="match status" value="1"/>
</dbReference>
<reference evidence="12" key="1">
    <citation type="submission" date="2017-09" db="EMBL/GenBank/DDBJ databases">
        <title>Depth-based differentiation of microbial function through sediment-hosted aquifers and enrichment of novel symbionts in the deep terrestrial subsurface.</title>
        <authorList>
            <person name="Probst A.J."/>
            <person name="Ladd B."/>
            <person name="Jarett J.K."/>
            <person name="Geller-Mcgrath D.E."/>
            <person name="Sieber C.M.K."/>
            <person name="Emerson J.B."/>
            <person name="Anantharaman K."/>
            <person name="Thomas B.C."/>
            <person name="Malmstrom R."/>
            <person name="Stieglmeier M."/>
            <person name="Klingl A."/>
            <person name="Woyke T."/>
            <person name="Ryan C.M."/>
            <person name="Banfield J.F."/>
        </authorList>
    </citation>
    <scope>NUCLEOTIDE SEQUENCE [LARGE SCALE GENOMIC DNA]</scope>
</reference>
<dbReference type="Proteomes" id="UP000229307">
    <property type="component" value="Unassembled WGS sequence"/>
</dbReference>
<feature type="domain" description="Survival protein SurE-like phosphatase/nucleotidase" evidence="10">
    <location>
        <begin position="4"/>
        <end position="184"/>
    </location>
</feature>
<dbReference type="PANTHER" id="PTHR30457">
    <property type="entry name" value="5'-NUCLEOTIDASE SURE"/>
    <property type="match status" value="1"/>
</dbReference>
<evidence type="ECO:0000313" key="11">
    <source>
        <dbReference type="EMBL" id="PIZ18140.1"/>
    </source>
</evidence>
<dbReference type="GO" id="GO:0000166">
    <property type="term" value="F:nucleotide binding"/>
    <property type="evidence" value="ECO:0007669"/>
    <property type="project" value="UniProtKB-KW"/>
</dbReference>
<evidence type="ECO:0000313" key="12">
    <source>
        <dbReference type="Proteomes" id="UP000229307"/>
    </source>
</evidence>
<evidence type="ECO:0000256" key="9">
    <source>
        <dbReference type="HAMAP-Rule" id="MF_00060"/>
    </source>
</evidence>
<dbReference type="AlphaFoldDB" id="A0A2M7SF81"/>
<dbReference type="InterPro" id="IPR002828">
    <property type="entry name" value="SurE-like_Pase/nucleotidase"/>
</dbReference>
<feature type="binding site" evidence="9">
    <location>
        <position position="40"/>
    </location>
    <ligand>
        <name>a divalent metal cation</name>
        <dbReference type="ChEBI" id="CHEBI:60240"/>
    </ligand>
</feature>
<dbReference type="SUPFAM" id="SSF64167">
    <property type="entry name" value="SurE-like"/>
    <property type="match status" value="1"/>
</dbReference>
<comment type="subcellular location">
    <subcellularLocation>
        <location evidence="3 9">Cytoplasm</location>
    </subcellularLocation>
</comment>
<sequence>MKKILVTNDDGVHAPGLEALIQGLSGLGEIIAVVPNQERSSASHSLTLHHPLRVTRVRKDIYVTTGTPSDCVIIGMMEILKEKVDLVVSGINNGPNLGDDVTYSGTVAAGIEATLRGALSFAVSVASFRACRYDAAAGFAGRLAGYVLKKGLPEGTFLNVNVPNIRPAAIKGVQITRMGKRIYRDEMVRRRDPRGGTYYWIGGKEPSAEKGSGTDCAAVARGWISVTPLQLDLTDYKSIKGLRNWRIKYP</sequence>
<dbReference type="PANTHER" id="PTHR30457:SF12">
    <property type="entry name" value="5'_3'-NUCLEOTIDASE SURE"/>
    <property type="match status" value="1"/>
</dbReference>
<keyword evidence="5 9" id="KW-0963">Cytoplasm</keyword>
<dbReference type="EC" id="3.1.3.5" evidence="9"/>
<dbReference type="GO" id="GO:0005737">
    <property type="term" value="C:cytoplasm"/>
    <property type="evidence" value="ECO:0007669"/>
    <property type="project" value="UniProtKB-SubCell"/>
</dbReference>
<dbReference type="HAMAP" id="MF_00060">
    <property type="entry name" value="SurE"/>
    <property type="match status" value="1"/>
</dbReference>
<gene>
    <name evidence="9" type="primary">surE</name>
    <name evidence="11" type="ORF">COY52_00840</name>
</gene>
<proteinExistence type="inferred from homology"/>
<comment type="similarity">
    <text evidence="4 9">Belongs to the SurE nucleotidase family.</text>
</comment>
<accession>A0A2M7SF81</accession>
<evidence type="ECO:0000256" key="4">
    <source>
        <dbReference type="ARBA" id="ARBA00011062"/>
    </source>
</evidence>
<protein>
    <recommendedName>
        <fullName evidence="9">5'-nucleotidase SurE</fullName>
        <ecNumber evidence="9">3.1.3.5</ecNumber>
    </recommendedName>
    <alternativeName>
        <fullName evidence="9">Nucleoside 5'-monophosphate phosphohydrolase</fullName>
    </alternativeName>
</protein>
<comment type="cofactor">
    <cofactor evidence="2">
        <name>Mg(2+)</name>
        <dbReference type="ChEBI" id="CHEBI:18420"/>
    </cofactor>
</comment>
<evidence type="ECO:0000259" key="10">
    <source>
        <dbReference type="Pfam" id="PF01975"/>
    </source>
</evidence>
<dbReference type="InterPro" id="IPR030048">
    <property type="entry name" value="SurE"/>
</dbReference>
<dbReference type="GO" id="GO:0008254">
    <property type="term" value="F:3'-nucleotidase activity"/>
    <property type="evidence" value="ECO:0007669"/>
    <property type="project" value="TreeGrafter"/>
</dbReference>
<dbReference type="NCBIfam" id="NF001490">
    <property type="entry name" value="PRK00346.1-4"/>
    <property type="match status" value="1"/>
</dbReference>
<dbReference type="InterPro" id="IPR036523">
    <property type="entry name" value="SurE-like_sf"/>
</dbReference>
<feature type="binding site" evidence="9">
    <location>
        <position position="9"/>
    </location>
    <ligand>
        <name>a divalent metal cation</name>
        <dbReference type="ChEBI" id="CHEBI:60240"/>
    </ligand>
</feature>
<dbReference type="GO" id="GO:0004309">
    <property type="term" value="F:exopolyphosphatase activity"/>
    <property type="evidence" value="ECO:0007669"/>
    <property type="project" value="TreeGrafter"/>
</dbReference>
<dbReference type="NCBIfam" id="TIGR00087">
    <property type="entry name" value="surE"/>
    <property type="match status" value="1"/>
</dbReference>
<comment type="catalytic activity">
    <reaction evidence="1 9">
        <text>a ribonucleoside 5'-phosphate + H2O = a ribonucleoside + phosphate</text>
        <dbReference type="Rhea" id="RHEA:12484"/>
        <dbReference type="ChEBI" id="CHEBI:15377"/>
        <dbReference type="ChEBI" id="CHEBI:18254"/>
        <dbReference type="ChEBI" id="CHEBI:43474"/>
        <dbReference type="ChEBI" id="CHEBI:58043"/>
        <dbReference type="EC" id="3.1.3.5"/>
    </reaction>
</comment>
<comment type="cofactor">
    <cofactor evidence="9">
        <name>a divalent metal cation</name>
        <dbReference type="ChEBI" id="CHEBI:60240"/>
    </cofactor>
    <text evidence="9">Binds 1 divalent metal cation per subunit.</text>
</comment>
<comment type="function">
    <text evidence="9">Nucleotidase that shows phosphatase activity on nucleoside 5'-monophosphates.</text>
</comment>
<name>A0A2M7SF81_9BACT</name>
<feature type="binding site" evidence="9">
    <location>
        <position position="92"/>
    </location>
    <ligand>
        <name>a divalent metal cation</name>
        <dbReference type="ChEBI" id="CHEBI:60240"/>
    </ligand>
</feature>
<dbReference type="EMBL" id="PFMR01000031">
    <property type="protein sequence ID" value="PIZ18140.1"/>
    <property type="molecule type" value="Genomic_DNA"/>
</dbReference>
<evidence type="ECO:0000256" key="8">
    <source>
        <dbReference type="ARBA" id="ARBA00022801"/>
    </source>
</evidence>
<comment type="caution">
    <text evidence="11">The sequence shown here is derived from an EMBL/GenBank/DDBJ whole genome shotgun (WGS) entry which is preliminary data.</text>
</comment>
<evidence type="ECO:0000256" key="3">
    <source>
        <dbReference type="ARBA" id="ARBA00004496"/>
    </source>
</evidence>
<keyword evidence="6 9" id="KW-0479">Metal-binding</keyword>
<dbReference type="GO" id="GO:0046872">
    <property type="term" value="F:metal ion binding"/>
    <property type="evidence" value="ECO:0007669"/>
    <property type="project" value="UniProtKB-UniRule"/>
</dbReference>
<organism evidence="11 12">
    <name type="scientific">Candidatus Desantisbacteria bacterium CG_4_10_14_0_8_um_filter_48_22</name>
    <dbReference type="NCBI Taxonomy" id="1974543"/>
    <lineage>
        <taxon>Bacteria</taxon>
        <taxon>Candidatus Desantisiibacteriota</taxon>
    </lineage>
</organism>
<dbReference type="Pfam" id="PF01975">
    <property type="entry name" value="SurE"/>
    <property type="match status" value="1"/>
</dbReference>
<keyword evidence="8 9" id="KW-0378">Hydrolase</keyword>
<evidence type="ECO:0000256" key="2">
    <source>
        <dbReference type="ARBA" id="ARBA00001946"/>
    </source>
</evidence>
<feature type="binding site" evidence="9">
    <location>
        <position position="10"/>
    </location>
    <ligand>
        <name>a divalent metal cation</name>
        <dbReference type="ChEBI" id="CHEBI:60240"/>
    </ligand>
</feature>
<keyword evidence="7 9" id="KW-0547">Nucleotide-binding</keyword>
<dbReference type="Gene3D" id="3.40.1210.10">
    <property type="entry name" value="Survival protein SurE-like phosphatase/nucleotidase"/>
    <property type="match status" value="1"/>
</dbReference>
<evidence type="ECO:0000256" key="6">
    <source>
        <dbReference type="ARBA" id="ARBA00022723"/>
    </source>
</evidence>
<evidence type="ECO:0000256" key="7">
    <source>
        <dbReference type="ARBA" id="ARBA00022741"/>
    </source>
</evidence>
<evidence type="ECO:0000256" key="1">
    <source>
        <dbReference type="ARBA" id="ARBA00000815"/>
    </source>
</evidence>
<evidence type="ECO:0000256" key="5">
    <source>
        <dbReference type="ARBA" id="ARBA00022490"/>
    </source>
</evidence>
<dbReference type="GO" id="GO:0008253">
    <property type="term" value="F:5'-nucleotidase activity"/>
    <property type="evidence" value="ECO:0007669"/>
    <property type="project" value="UniProtKB-UniRule"/>
</dbReference>